<dbReference type="EMBL" id="SMBY01000002">
    <property type="protein sequence ID" value="TCV07578.1"/>
    <property type="molecule type" value="Genomic_DNA"/>
</dbReference>
<sequence>MCWNENRSVFGDPGAMTAAECNELASYLIIYAADMQVQYGEAVTKELMNAYEKWTIPLQNWNLTLSQLAIYFDGRLNNVAVMILP</sequence>
<gene>
    <name evidence="1" type="ORF">EDC54_102134</name>
</gene>
<dbReference type="Proteomes" id="UP000295433">
    <property type="component" value="Unassembled WGS sequence"/>
</dbReference>
<comment type="caution">
    <text evidence="1">The sequence shown here is derived from an EMBL/GenBank/DDBJ whole genome shotgun (WGS) entry which is preliminary data.</text>
</comment>
<evidence type="ECO:0000313" key="2">
    <source>
        <dbReference type="Proteomes" id="UP000295433"/>
    </source>
</evidence>
<keyword evidence="2" id="KW-1185">Reference proteome</keyword>
<accession>A0A4R3VRX8</accession>
<reference evidence="1 2" key="1">
    <citation type="submission" date="2019-03" db="EMBL/GenBank/DDBJ databases">
        <title>Genomic Encyclopedia of Type Strains, Phase IV (KMG-IV): sequencing the most valuable type-strain genomes for metagenomic binning, comparative biology and taxonomic classification.</title>
        <authorList>
            <person name="Goeker M."/>
        </authorList>
    </citation>
    <scope>NUCLEOTIDE SEQUENCE [LARGE SCALE GENOMIC DNA]</scope>
    <source>
        <strain evidence="1 2">DSM 16730</strain>
    </source>
</reference>
<name>A0A4R3VRX8_9GAMM</name>
<dbReference type="AlphaFoldDB" id="A0A4R3VRX8"/>
<proteinExistence type="predicted"/>
<evidence type="ECO:0000313" key="1">
    <source>
        <dbReference type="EMBL" id="TCV07578.1"/>
    </source>
</evidence>
<organism evidence="1 2">
    <name type="scientific">Samsonia erythrinae</name>
    <dbReference type="NCBI Taxonomy" id="160434"/>
    <lineage>
        <taxon>Bacteria</taxon>
        <taxon>Pseudomonadati</taxon>
        <taxon>Pseudomonadota</taxon>
        <taxon>Gammaproteobacteria</taxon>
        <taxon>Enterobacterales</taxon>
        <taxon>Pectobacteriaceae</taxon>
        <taxon>Samsonia</taxon>
    </lineage>
</organism>
<protein>
    <submittedName>
        <fullName evidence="1">Uncharacterized protein</fullName>
    </submittedName>
</protein>